<comment type="subcellular location">
    <subcellularLocation>
        <location evidence="5">Cytoplasm</location>
    </subcellularLocation>
</comment>
<dbReference type="RefSeq" id="WP_054198122.1">
    <property type="nucleotide sequence ID" value="NZ_JNOC01000035.1"/>
</dbReference>
<dbReference type="InterPro" id="IPR005227">
    <property type="entry name" value="YqgF"/>
</dbReference>
<proteinExistence type="inferred from homology"/>
<dbReference type="AlphaFoldDB" id="A0A0N1EB74"/>
<dbReference type="GO" id="GO:0004518">
    <property type="term" value="F:nuclease activity"/>
    <property type="evidence" value="ECO:0007669"/>
    <property type="project" value="UniProtKB-KW"/>
</dbReference>
<dbReference type="NCBIfam" id="TIGR00250">
    <property type="entry name" value="RNAse_H_YqgF"/>
    <property type="match status" value="1"/>
</dbReference>
<evidence type="ECO:0000256" key="5">
    <source>
        <dbReference type="HAMAP-Rule" id="MF_00651"/>
    </source>
</evidence>
<dbReference type="GO" id="GO:0005829">
    <property type="term" value="C:cytosol"/>
    <property type="evidence" value="ECO:0007669"/>
    <property type="project" value="TreeGrafter"/>
</dbReference>
<dbReference type="GO" id="GO:0016788">
    <property type="term" value="F:hydrolase activity, acting on ester bonds"/>
    <property type="evidence" value="ECO:0007669"/>
    <property type="project" value="UniProtKB-UniRule"/>
</dbReference>
<dbReference type="InterPro" id="IPR037027">
    <property type="entry name" value="YqgF/RNaseH-like_dom_sf"/>
</dbReference>
<dbReference type="CDD" id="cd16964">
    <property type="entry name" value="YqgF"/>
    <property type="match status" value="1"/>
</dbReference>
<keyword evidence="2 5" id="KW-0690">Ribosome biogenesis</keyword>
<feature type="domain" description="YqgF/RNase H-like" evidence="6">
    <location>
        <begin position="2"/>
        <end position="99"/>
    </location>
</feature>
<evidence type="ECO:0000313" key="7">
    <source>
        <dbReference type="EMBL" id="KPH55657.1"/>
    </source>
</evidence>
<keyword evidence="3 5" id="KW-0540">Nuclease</keyword>
<protein>
    <recommendedName>
        <fullName evidence="5">Putative pre-16S rRNA nuclease</fullName>
        <ecNumber evidence="5">3.1.-.-</ecNumber>
    </recommendedName>
</protein>
<name>A0A0N1EB74_9HELI</name>
<dbReference type="InterPro" id="IPR006641">
    <property type="entry name" value="YqgF/RNaseH-like_dom"/>
</dbReference>
<evidence type="ECO:0000256" key="4">
    <source>
        <dbReference type="ARBA" id="ARBA00022801"/>
    </source>
</evidence>
<organism evidence="7 8">
    <name type="scientific">Helicobacter pullorum</name>
    <dbReference type="NCBI Taxonomy" id="35818"/>
    <lineage>
        <taxon>Bacteria</taxon>
        <taxon>Pseudomonadati</taxon>
        <taxon>Campylobacterota</taxon>
        <taxon>Epsilonproteobacteria</taxon>
        <taxon>Campylobacterales</taxon>
        <taxon>Helicobacteraceae</taxon>
        <taxon>Helicobacter</taxon>
    </lineage>
</organism>
<dbReference type="InterPro" id="IPR012337">
    <property type="entry name" value="RNaseH-like_sf"/>
</dbReference>
<sequence>MQNIIALDIGLKRIGIAQFLQNIPIPLPPILRKNRNQAARDVSNLIQMKNPQILVIGIPQDGDSSLEMERRIKHFINLLEIPKGIEICFIDESFSSFEALQKMQGSKKGKKKDGSLDSLAALIILERYLMSQKQD</sequence>
<dbReference type="PANTHER" id="PTHR33317">
    <property type="entry name" value="POLYNUCLEOTIDYL TRANSFERASE, RIBONUCLEASE H-LIKE SUPERFAMILY PROTEIN"/>
    <property type="match status" value="1"/>
</dbReference>
<reference evidence="7 8" key="1">
    <citation type="submission" date="2014-06" db="EMBL/GenBank/DDBJ databases">
        <title>Helicobacter pullorum isolates in fresh chicken meat - phenotypic and genotypic features.</title>
        <authorList>
            <person name="Borges V."/>
            <person name="Santos A."/>
            <person name="Correia C.B."/>
            <person name="Saraiva M."/>
            <person name="Menard A."/>
            <person name="Vieira L."/>
            <person name="Sampaio D.A."/>
            <person name="Gomes J.P."/>
            <person name="Oleastro M."/>
        </authorList>
    </citation>
    <scope>NUCLEOTIDE SEQUENCE [LARGE SCALE GENOMIC DNA]</scope>
    <source>
        <strain evidence="7 8">229334/12</strain>
    </source>
</reference>
<dbReference type="Proteomes" id="UP000037997">
    <property type="component" value="Unassembled WGS sequence"/>
</dbReference>
<evidence type="ECO:0000313" key="8">
    <source>
        <dbReference type="Proteomes" id="UP000037997"/>
    </source>
</evidence>
<dbReference type="NCBIfam" id="NF001026">
    <property type="entry name" value="PRK00109.2-2"/>
    <property type="match status" value="1"/>
</dbReference>
<comment type="similarity">
    <text evidence="5">Belongs to the YqgF HJR family.</text>
</comment>
<dbReference type="Gene3D" id="3.30.420.140">
    <property type="entry name" value="YqgF/RNase H-like domain"/>
    <property type="match status" value="1"/>
</dbReference>
<evidence type="ECO:0000256" key="3">
    <source>
        <dbReference type="ARBA" id="ARBA00022722"/>
    </source>
</evidence>
<dbReference type="SUPFAM" id="SSF53098">
    <property type="entry name" value="Ribonuclease H-like"/>
    <property type="match status" value="1"/>
</dbReference>
<gene>
    <name evidence="7" type="ORF">HPU229334_07510</name>
</gene>
<dbReference type="EMBL" id="JNOC01000035">
    <property type="protein sequence ID" value="KPH55657.1"/>
    <property type="molecule type" value="Genomic_DNA"/>
</dbReference>
<dbReference type="PANTHER" id="PTHR33317:SF4">
    <property type="entry name" value="POLYNUCLEOTIDYL TRANSFERASE, RIBONUCLEASE H-LIKE SUPERFAMILY PROTEIN"/>
    <property type="match status" value="1"/>
</dbReference>
<dbReference type="SMART" id="SM00732">
    <property type="entry name" value="YqgFc"/>
    <property type="match status" value="1"/>
</dbReference>
<keyword evidence="4 5" id="KW-0378">Hydrolase</keyword>
<dbReference type="STRING" id="35818.HPU229336_02695"/>
<dbReference type="HAMAP" id="MF_00651">
    <property type="entry name" value="Nuclease_YqgF"/>
    <property type="match status" value="1"/>
</dbReference>
<dbReference type="EC" id="3.1.-.-" evidence="5"/>
<comment type="caution">
    <text evidence="7">The sequence shown here is derived from an EMBL/GenBank/DDBJ whole genome shotgun (WGS) entry which is preliminary data.</text>
</comment>
<keyword evidence="1 5" id="KW-0963">Cytoplasm</keyword>
<evidence type="ECO:0000256" key="1">
    <source>
        <dbReference type="ARBA" id="ARBA00022490"/>
    </source>
</evidence>
<dbReference type="PATRIC" id="fig|35818.11.peg.1482"/>
<dbReference type="FunFam" id="3.30.420.140:FF:000013">
    <property type="entry name" value="Putative pre-16S rRNA nuclease"/>
    <property type="match status" value="1"/>
</dbReference>
<dbReference type="Pfam" id="PF03652">
    <property type="entry name" value="RuvX"/>
    <property type="match status" value="1"/>
</dbReference>
<comment type="function">
    <text evidence="5">Could be a nuclease involved in processing of the 5'-end of pre-16S rRNA.</text>
</comment>
<evidence type="ECO:0000256" key="2">
    <source>
        <dbReference type="ARBA" id="ARBA00022517"/>
    </source>
</evidence>
<evidence type="ECO:0000259" key="6">
    <source>
        <dbReference type="SMART" id="SM00732"/>
    </source>
</evidence>
<dbReference type="GO" id="GO:0000967">
    <property type="term" value="P:rRNA 5'-end processing"/>
    <property type="evidence" value="ECO:0007669"/>
    <property type="project" value="UniProtKB-UniRule"/>
</dbReference>
<accession>A0A0N1EB74</accession>